<dbReference type="AlphaFoldDB" id="A0A3S4MHM9"/>
<proteinExistence type="predicted"/>
<organism evidence="1 2">
    <name type="scientific">Cedecea lapagei</name>
    <dbReference type="NCBI Taxonomy" id="158823"/>
    <lineage>
        <taxon>Bacteria</taxon>
        <taxon>Pseudomonadati</taxon>
        <taxon>Pseudomonadota</taxon>
        <taxon>Gammaproteobacteria</taxon>
        <taxon>Enterobacterales</taxon>
        <taxon>Enterobacteriaceae</taxon>
        <taxon>Cedecea</taxon>
    </lineage>
</organism>
<dbReference type="KEGG" id="clap:NCTC11466_03630"/>
<dbReference type="Gene3D" id="2.60.40.4150">
    <property type="entry name" value="Type VI secretion system, lipoprotein SciN"/>
    <property type="match status" value="1"/>
</dbReference>
<dbReference type="NCBIfam" id="TIGR03352">
    <property type="entry name" value="VI_chp_3"/>
    <property type="match status" value="1"/>
</dbReference>
<gene>
    <name evidence="1" type="ORF">NCTC11466_03630</name>
</gene>
<sequence length="178" mass="19958">MFRKTGIKKYRLELVKWVLMMGLGALLLSCSSGSDKQPEAGEIKINLVADKDINPNDGGHPAPLNIFIYNVKERDVFTNADFFEIVEGNSKALQAAASKEYEAILQPGESRSVIIKTDGDSKTLGFIGAYRDLNDAIWLATWTPPEKKKSWWRTPFSDDSLTLQARFQKTAITIKKMD</sequence>
<dbReference type="EMBL" id="LR134201">
    <property type="protein sequence ID" value="VEC00436.1"/>
    <property type="molecule type" value="Genomic_DNA"/>
</dbReference>
<dbReference type="RefSeq" id="WP_126357399.1">
    <property type="nucleotide sequence ID" value="NZ_LR134201.1"/>
</dbReference>
<dbReference type="Proteomes" id="UP000274122">
    <property type="component" value="Chromosome"/>
</dbReference>
<dbReference type="InterPro" id="IPR038706">
    <property type="entry name" value="Type_VI_SciN-like_sf"/>
</dbReference>
<evidence type="ECO:0000313" key="2">
    <source>
        <dbReference type="Proteomes" id="UP000274122"/>
    </source>
</evidence>
<dbReference type="PANTHER" id="PTHR37625:SF4">
    <property type="entry name" value="OUTER MEMBRANE LIPOPROTEIN"/>
    <property type="match status" value="1"/>
</dbReference>
<accession>A0A3S4MHM9</accession>
<keyword evidence="2" id="KW-1185">Reference proteome</keyword>
<name>A0A3S4MHM9_9ENTR</name>
<dbReference type="PROSITE" id="PS51257">
    <property type="entry name" value="PROKAR_LIPOPROTEIN"/>
    <property type="match status" value="1"/>
</dbReference>
<dbReference type="Pfam" id="PF12790">
    <property type="entry name" value="T6SS-SciN"/>
    <property type="match status" value="1"/>
</dbReference>
<evidence type="ECO:0000313" key="1">
    <source>
        <dbReference type="EMBL" id="VEC00436.1"/>
    </source>
</evidence>
<protein>
    <submittedName>
        <fullName evidence="1">Uncharacterized protein conserved in bacteria</fullName>
    </submittedName>
</protein>
<dbReference type="InterPro" id="IPR017734">
    <property type="entry name" value="T6SS_SciN"/>
</dbReference>
<dbReference type="PANTHER" id="PTHR37625">
    <property type="entry name" value="OUTER MEMBRANE LIPOPROTEIN-RELATED"/>
    <property type="match status" value="1"/>
</dbReference>
<dbReference type="OrthoDB" id="5471061at2"/>
<reference evidence="1 2" key="1">
    <citation type="submission" date="2018-12" db="EMBL/GenBank/DDBJ databases">
        <authorList>
            <consortium name="Pathogen Informatics"/>
        </authorList>
    </citation>
    <scope>NUCLEOTIDE SEQUENCE [LARGE SCALE GENOMIC DNA]</scope>
    <source>
        <strain evidence="1 2">NCTC11466</strain>
    </source>
</reference>